<dbReference type="InterPro" id="IPR018727">
    <property type="entry name" value="DUF2267"/>
</dbReference>
<sequence>MPIPMEYHHAGRDFEAFMADLIEISMLQTRHQAYTMLQAVLQVFRRRLTLPQAIAFADLLPPVVRAIFVSDWDTAEPQRPFADRDTLMAEVRLLRHNHNLSTPTAIEDVTAAIRRHVDDARLEAMLRQLPDGALAFWGFRA</sequence>
<dbReference type="AlphaFoldDB" id="A0A549TGN2"/>
<reference evidence="1 2" key="1">
    <citation type="submission" date="2019-07" db="EMBL/GenBank/DDBJ databases">
        <title>Ln-dependent methylotrophs.</title>
        <authorList>
            <person name="Tani A."/>
        </authorList>
    </citation>
    <scope>NUCLEOTIDE SEQUENCE [LARGE SCALE GENOMIC DNA]</scope>
    <source>
        <strain evidence="1 2">SM12</strain>
    </source>
</reference>
<protein>
    <submittedName>
        <fullName evidence="1">DUF2267 domain-containing protein</fullName>
    </submittedName>
</protein>
<dbReference type="Proteomes" id="UP000316801">
    <property type="component" value="Unassembled WGS sequence"/>
</dbReference>
<keyword evidence="2" id="KW-1185">Reference proteome</keyword>
<dbReference type="RefSeq" id="WP_142880944.1">
    <property type="nucleotide sequence ID" value="NZ_VJMG01000008.1"/>
</dbReference>
<proteinExistence type="predicted"/>
<dbReference type="InterPro" id="IPR038282">
    <property type="entry name" value="DUF2267_sf"/>
</dbReference>
<comment type="caution">
    <text evidence="1">The sequence shown here is derived from an EMBL/GenBank/DDBJ whole genome shotgun (WGS) entry which is preliminary data.</text>
</comment>
<evidence type="ECO:0000313" key="1">
    <source>
        <dbReference type="EMBL" id="TRL41938.1"/>
    </source>
</evidence>
<dbReference type="EMBL" id="VJMG01000008">
    <property type="protein sequence ID" value="TRL41938.1"/>
    <property type="molecule type" value="Genomic_DNA"/>
</dbReference>
<accession>A0A549TGN2</accession>
<gene>
    <name evidence="1" type="ORF">FNA46_03470</name>
</gene>
<dbReference type="Gene3D" id="1.10.490.110">
    <property type="entry name" value="Uncharacterized conserved protein DUF2267"/>
    <property type="match status" value="1"/>
</dbReference>
<organism evidence="1 2">
    <name type="scientific">Rhizobium straminoryzae</name>
    <dbReference type="NCBI Taxonomy" id="1387186"/>
    <lineage>
        <taxon>Bacteria</taxon>
        <taxon>Pseudomonadati</taxon>
        <taxon>Pseudomonadota</taxon>
        <taxon>Alphaproteobacteria</taxon>
        <taxon>Hyphomicrobiales</taxon>
        <taxon>Rhizobiaceae</taxon>
        <taxon>Rhizobium/Agrobacterium group</taxon>
        <taxon>Rhizobium</taxon>
    </lineage>
</organism>
<name>A0A549TGN2_9HYPH</name>
<evidence type="ECO:0000313" key="2">
    <source>
        <dbReference type="Proteomes" id="UP000316801"/>
    </source>
</evidence>
<dbReference type="Pfam" id="PF10025">
    <property type="entry name" value="DUF2267"/>
    <property type="match status" value="1"/>
</dbReference>